<keyword evidence="2" id="KW-1185">Reference proteome</keyword>
<evidence type="ECO:0000313" key="1">
    <source>
        <dbReference type="EMBL" id="TYB31963.1"/>
    </source>
</evidence>
<evidence type="ECO:0000313" key="2">
    <source>
        <dbReference type="Proteomes" id="UP000324143"/>
    </source>
</evidence>
<proteinExistence type="predicted"/>
<protein>
    <submittedName>
        <fullName evidence="1">Uncharacterized protein</fullName>
    </submittedName>
</protein>
<reference evidence="1" key="1">
    <citation type="submission" date="2019-08" db="EMBL/GenBank/DDBJ databases">
        <title>Genomic characterization of a novel candidate phylum (ARYD3) from a high temperature, high salinity tertiary oil reservoir in north central Oklahoma, USA.</title>
        <authorList>
            <person name="Youssef N.H."/>
            <person name="Yadav A."/>
            <person name="Elshahed M.S."/>
        </authorList>
    </citation>
    <scope>NUCLEOTIDE SEQUENCE [LARGE SCALE GENOMIC DNA]</scope>
    <source>
        <strain evidence="1">ARYD3</strain>
    </source>
</reference>
<gene>
    <name evidence="1" type="ORF">FXF47_01420</name>
</gene>
<accession>A0A5D0MK43</accession>
<comment type="caution">
    <text evidence="1">The sequence shown here is derived from an EMBL/GenBank/DDBJ whole genome shotgun (WGS) entry which is preliminary data.</text>
</comment>
<dbReference type="Proteomes" id="UP000324143">
    <property type="component" value="Unassembled WGS sequence"/>
</dbReference>
<dbReference type="AlphaFoldDB" id="A0A5D0MK43"/>
<organism evidence="1 2">
    <name type="scientific">Candidatus Mcinerneyibacterium aminivorans</name>
    <dbReference type="NCBI Taxonomy" id="2703815"/>
    <lineage>
        <taxon>Bacteria</taxon>
        <taxon>Candidatus Macinerneyibacteriota</taxon>
        <taxon>Candidatus Mcinerneyibacteria</taxon>
        <taxon>Candidatus Mcinerneyibacteriales</taxon>
        <taxon>Candidatus Mcinerneyibacteriaceae</taxon>
        <taxon>Candidatus Mcinerneyibacterium</taxon>
    </lineage>
</organism>
<sequence length="70" mass="8351">MAIYPFKVEISDNGYFEYYSPEGKEKKDYIINQKGHVLIFKDSYPEAIKSVYTQEELEEFYRAQNNLKEA</sequence>
<name>A0A5D0MK43_9BACT</name>
<dbReference type="EMBL" id="VSIX01000014">
    <property type="protein sequence ID" value="TYB31963.1"/>
    <property type="molecule type" value="Genomic_DNA"/>
</dbReference>